<dbReference type="NCBIfam" id="TIGR00797">
    <property type="entry name" value="matE"/>
    <property type="match status" value="1"/>
</dbReference>
<keyword evidence="9" id="KW-1185">Reference proteome</keyword>
<feature type="transmembrane region" description="Helical" evidence="7">
    <location>
        <begin position="425"/>
        <end position="443"/>
    </location>
</feature>
<evidence type="ECO:0000256" key="7">
    <source>
        <dbReference type="SAM" id="Phobius"/>
    </source>
</evidence>
<gene>
    <name evidence="8" type="ORF">HHL25_12610</name>
</gene>
<feature type="transmembrane region" description="Helical" evidence="7">
    <location>
        <begin position="176"/>
        <end position="198"/>
    </location>
</feature>
<feature type="transmembrane region" description="Helical" evidence="7">
    <location>
        <begin position="327"/>
        <end position="347"/>
    </location>
</feature>
<dbReference type="GO" id="GO:0015297">
    <property type="term" value="F:antiporter activity"/>
    <property type="evidence" value="ECO:0007669"/>
    <property type="project" value="InterPro"/>
</dbReference>
<evidence type="ECO:0000256" key="1">
    <source>
        <dbReference type="ARBA" id="ARBA00004141"/>
    </source>
</evidence>
<feature type="transmembrane region" description="Helical" evidence="7">
    <location>
        <begin position="146"/>
        <end position="169"/>
    </location>
</feature>
<dbReference type="InterPro" id="IPR044644">
    <property type="entry name" value="DinF-like"/>
</dbReference>
<feature type="transmembrane region" description="Helical" evidence="7">
    <location>
        <begin position="367"/>
        <end position="388"/>
    </location>
</feature>
<evidence type="ECO:0000256" key="2">
    <source>
        <dbReference type="ARBA" id="ARBA00010199"/>
    </source>
</evidence>
<evidence type="ECO:0000256" key="3">
    <source>
        <dbReference type="ARBA" id="ARBA00022448"/>
    </source>
</evidence>
<dbReference type="Proteomes" id="UP000541470">
    <property type="component" value="Unassembled WGS sequence"/>
</dbReference>
<comment type="subcellular location">
    <subcellularLocation>
        <location evidence="1">Membrane</location>
        <topology evidence="1">Multi-pass membrane protein</topology>
    </subcellularLocation>
</comment>
<feature type="transmembrane region" description="Helical" evidence="7">
    <location>
        <begin position="204"/>
        <end position="224"/>
    </location>
</feature>
<feature type="transmembrane region" description="Helical" evidence="7">
    <location>
        <begin position="281"/>
        <end position="298"/>
    </location>
</feature>
<organism evidence="8 9">
    <name type="scientific">Rhizobium terricola</name>
    <dbReference type="NCBI Taxonomy" id="2728849"/>
    <lineage>
        <taxon>Bacteria</taxon>
        <taxon>Pseudomonadati</taxon>
        <taxon>Pseudomonadota</taxon>
        <taxon>Alphaproteobacteria</taxon>
        <taxon>Hyphomicrobiales</taxon>
        <taxon>Rhizobiaceae</taxon>
        <taxon>Rhizobium/Agrobacterium group</taxon>
        <taxon>Rhizobium</taxon>
    </lineage>
</organism>
<feature type="transmembrane region" description="Helical" evidence="7">
    <location>
        <begin position="400"/>
        <end position="419"/>
    </location>
</feature>
<proteinExistence type="inferred from homology"/>
<sequence length="455" mass="47992">MELTGDSGIKAQEKEGLAFDVTHRLVLSIAVPMTLGFVTTPLLGVTDTAVVGRTGDAAALAGLAIGAVLFDLLFGSLNFLRASTTALVAQAFGRRDEHEQQAVFWRSFVLALAFGIIVVLASPLLLTAGLKLMGPEGRVAEATATYFSIRILAGPFSLLNFTLLGFILGRGRGGTGLFLQALLNGTNIILSIYLGLILDWGISGVAWGTAVGEGLAAVVGLAIVMRSFDKSKSPRLAEIFARHQLVALIAINRDLLVRTFVLLGAFTLLTRIGTGFGPEVLAANAVLMNFFMVASFYLDGMANAAEQITGRAIGAGHRPAFERAVKLTAIWSFGLATVTAIVFLAAGHSAIAVLTTAENVRALAGEFLPWAALTSVTGALAFQMDGVFIGSTWSREMRNMMLAAFAGYLLALAVLVPALGNHGLWLALNVFLALRGLFLLALLPRKLDQTFAAAQ</sequence>
<keyword evidence="5 7" id="KW-1133">Transmembrane helix</keyword>
<evidence type="ECO:0000256" key="5">
    <source>
        <dbReference type="ARBA" id="ARBA00022989"/>
    </source>
</evidence>
<dbReference type="Pfam" id="PF01554">
    <property type="entry name" value="MatE"/>
    <property type="match status" value="2"/>
</dbReference>
<comment type="similarity">
    <text evidence="2">Belongs to the multi antimicrobial extrusion (MATE) (TC 2.A.66.1) family.</text>
</comment>
<name>A0A7Y0FVZ4_9HYPH</name>
<dbReference type="RefSeq" id="WP_169591020.1">
    <property type="nucleotide sequence ID" value="NZ_JABBGK010000002.1"/>
</dbReference>
<dbReference type="InterPro" id="IPR002528">
    <property type="entry name" value="MATE_fam"/>
</dbReference>
<dbReference type="PANTHER" id="PTHR43298">
    <property type="entry name" value="MULTIDRUG RESISTANCE PROTEIN NORM-RELATED"/>
    <property type="match status" value="1"/>
</dbReference>
<dbReference type="GO" id="GO:0005886">
    <property type="term" value="C:plasma membrane"/>
    <property type="evidence" value="ECO:0007669"/>
    <property type="project" value="TreeGrafter"/>
</dbReference>
<evidence type="ECO:0000256" key="6">
    <source>
        <dbReference type="ARBA" id="ARBA00023136"/>
    </source>
</evidence>
<dbReference type="PANTHER" id="PTHR43298:SF2">
    <property type="entry name" value="FMN_FAD EXPORTER YEEO-RELATED"/>
    <property type="match status" value="1"/>
</dbReference>
<dbReference type="GO" id="GO:0042910">
    <property type="term" value="F:xenobiotic transmembrane transporter activity"/>
    <property type="evidence" value="ECO:0007669"/>
    <property type="project" value="InterPro"/>
</dbReference>
<protein>
    <submittedName>
        <fullName evidence="8">MATE family efflux transporter</fullName>
    </submittedName>
</protein>
<feature type="transmembrane region" description="Helical" evidence="7">
    <location>
        <begin position="57"/>
        <end position="82"/>
    </location>
</feature>
<dbReference type="AlphaFoldDB" id="A0A7Y0FVZ4"/>
<evidence type="ECO:0000256" key="4">
    <source>
        <dbReference type="ARBA" id="ARBA00022692"/>
    </source>
</evidence>
<dbReference type="EMBL" id="JABBGK010000002">
    <property type="protein sequence ID" value="NML74968.1"/>
    <property type="molecule type" value="Genomic_DNA"/>
</dbReference>
<feature type="transmembrane region" description="Helical" evidence="7">
    <location>
        <begin position="25"/>
        <end position="45"/>
    </location>
</feature>
<reference evidence="8 9" key="1">
    <citation type="submission" date="2020-04" db="EMBL/GenBank/DDBJ databases">
        <title>Rhizobium sp. S-51 isolated from soil.</title>
        <authorList>
            <person name="Dahal R.H."/>
        </authorList>
    </citation>
    <scope>NUCLEOTIDE SEQUENCE [LARGE SCALE GENOMIC DNA]</scope>
    <source>
        <strain evidence="8 9">S-51</strain>
    </source>
</reference>
<keyword evidence="4 7" id="KW-0812">Transmembrane</keyword>
<feature type="transmembrane region" description="Helical" evidence="7">
    <location>
        <begin position="245"/>
        <end position="269"/>
    </location>
</feature>
<comment type="caution">
    <text evidence="8">The sequence shown here is derived from an EMBL/GenBank/DDBJ whole genome shotgun (WGS) entry which is preliminary data.</text>
</comment>
<evidence type="ECO:0000313" key="9">
    <source>
        <dbReference type="Proteomes" id="UP000541470"/>
    </source>
</evidence>
<dbReference type="CDD" id="cd13136">
    <property type="entry name" value="MATE_DinF_like"/>
    <property type="match status" value="1"/>
</dbReference>
<accession>A0A7Y0FVZ4</accession>
<dbReference type="InterPro" id="IPR050222">
    <property type="entry name" value="MATE_MdtK"/>
</dbReference>
<feature type="transmembrane region" description="Helical" evidence="7">
    <location>
        <begin position="103"/>
        <end position="126"/>
    </location>
</feature>
<keyword evidence="3" id="KW-0813">Transport</keyword>
<evidence type="ECO:0000313" key="8">
    <source>
        <dbReference type="EMBL" id="NML74968.1"/>
    </source>
</evidence>
<keyword evidence="6 7" id="KW-0472">Membrane</keyword>